<dbReference type="AlphaFoldDB" id="A0A328C2U4"/>
<evidence type="ECO:0000256" key="1">
    <source>
        <dbReference type="ARBA" id="ARBA00022475"/>
    </source>
</evidence>
<keyword evidence="3" id="KW-0812">Transmembrane</keyword>
<protein>
    <recommendedName>
        <fullName evidence="10">Septum formation initiator</fullName>
    </recommendedName>
</protein>
<dbReference type="Proteomes" id="UP000249169">
    <property type="component" value="Unassembled WGS sequence"/>
</dbReference>
<name>A0A328C2U4_9DELT</name>
<dbReference type="GO" id="GO:0043093">
    <property type="term" value="P:FtsZ-dependent cytokinesis"/>
    <property type="evidence" value="ECO:0007669"/>
    <property type="project" value="TreeGrafter"/>
</dbReference>
<evidence type="ECO:0000313" key="9">
    <source>
        <dbReference type="Proteomes" id="UP000249169"/>
    </source>
</evidence>
<accession>A0A328C2U4</accession>
<sequence>MRLAAILTFVAVVCGLAYYVLTHPSVEKLEVLRGELAQLEEQNEHLADKNRRLEREIVALRDDPRLAERRARERVGLARPDELIFQFETPEEAPRVRVRLRVPQEGEAELAGKPVEIDGLAPALAELRQEMPHAELVVWISEDVGPLLHQQIIDVVDASPMAPARIEE</sequence>
<evidence type="ECO:0000313" key="8">
    <source>
        <dbReference type="EMBL" id="RAL20975.1"/>
    </source>
</evidence>
<keyword evidence="7" id="KW-0175">Coiled coil</keyword>
<evidence type="ECO:0000256" key="4">
    <source>
        <dbReference type="ARBA" id="ARBA00022989"/>
    </source>
</evidence>
<dbReference type="InterPro" id="IPR023081">
    <property type="entry name" value="Cell_div_FtsB"/>
</dbReference>
<keyword evidence="1" id="KW-1003">Cell membrane</keyword>
<dbReference type="EMBL" id="QHKO01000007">
    <property type="protein sequence ID" value="RAL20975.1"/>
    <property type="molecule type" value="Genomic_DNA"/>
</dbReference>
<keyword evidence="6" id="KW-0131">Cell cycle</keyword>
<evidence type="ECO:0008006" key="10">
    <source>
        <dbReference type="Google" id="ProtNLM"/>
    </source>
</evidence>
<keyword evidence="9" id="KW-1185">Reference proteome</keyword>
<dbReference type="RefSeq" id="WP_111730706.1">
    <property type="nucleotide sequence ID" value="NZ_QHKO01000007.1"/>
</dbReference>
<gene>
    <name evidence="8" type="ORF">DL240_14995</name>
</gene>
<comment type="caution">
    <text evidence="8">The sequence shown here is derived from an EMBL/GenBank/DDBJ whole genome shotgun (WGS) entry which is preliminary data.</text>
</comment>
<dbReference type="PANTHER" id="PTHR37485">
    <property type="entry name" value="CELL DIVISION PROTEIN FTSB"/>
    <property type="match status" value="1"/>
</dbReference>
<dbReference type="OrthoDB" id="5520945at2"/>
<feature type="coiled-coil region" evidence="7">
    <location>
        <begin position="29"/>
        <end position="63"/>
    </location>
</feature>
<dbReference type="Pfam" id="PF04977">
    <property type="entry name" value="DivIC"/>
    <property type="match status" value="1"/>
</dbReference>
<keyword evidence="2" id="KW-0132">Cell division</keyword>
<reference evidence="8 9" key="1">
    <citation type="submission" date="2018-05" db="EMBL/GenBank/DDBJ databases">
        <title>Lujinxingia marina gen. nov. sp. nov., a new facultative anaerobic member of the class Deltaproteobacteria, and proposal of Lujinxingaceae fam. nov.</title>
        <authorList>
            <person name="Li C.-M."/>
        </authorList>
    </citation>
    <scope>NUCLEOTIDE SEQUENCE [LARGE SCALE GENOMIC DNA]</scope>
    <source>
        <strain evidence="8 9">B210</strain>
    </source>
</reference>
<dbReference type="InterPro" id="IPR007060">
    <property type="entry name" value="FtsL/DivIC"/>
</dbReference>
<keyword evidence="5" id="KW-0472">Membrane</keyword>
<dbReference type="PANTHER" id="PTHR37485:SF1">
    <property type="entry name" value="CELL DIVISION PROTEIN FTSB"/>
    <property type="match status" value="1"/>
</dbReference>
<evidence type="ECO:0000256" key="3">
    <source>
        <dbReference type="ARBA" id="ARBA00022692"/>
    </source>
</evidence>
<evidence type="ECO:0000256" key="2">
    <source>
        <dbReference type="ARBA" id="ARBA00022618"/>
    </source>
</evidence>
<evidence type="ECO:0000256" key="5">
    <source>
        <dbReference type="ARBA" id="ARBA00023136"/>
    </source>
</evidence>
<dbReference type="GO" id="GO:0030428">
    <property type="term" value="C:cell septum"/>
    <property type="evidence" value="ECO:0007669"/>
    <property type="project" value="TreeGrafter"/>
</dbReference>
<organism evidence="8 9">
    <name type="scientific">Lujinxingia litoralis</name>
    <dbReference type="NCBI Taxonomy" id="2211119"/>
    <lineage>
        <taxon>Bacteria</taxon>
        <taxon>Deltaproteobacteria</taxon>
        <taxon>Bradymonadales</taxon>
        <taxon>Lujinxingiaceae</taxon>
        <taxon>Lujinxingia</taxon>
    </lineage>
</organism>
<proteinExistence type="predicted"/>
<evidence type="ECO:0000256" key="7">
    <source>
        <dbReference type="SAM" id="Coils"/>
    </source>
</evidence>
<keyword evidence="4" id="KW-1133">Transmembrane helix</keyword>
<evidence type="ECO:0000256" key="6">
    <source>
        <dbReference type="ARBA" id="ARBA00023306"/>
    </source>
</evidence>